<dbReference type="Proteomes" id="UP001596364">
    <property type="component" value="Unassembled WGS sequence"/>
</dbReference>
<dbReference type="PROSITE" id="PS50885">
    <property type="entry name" value="HAMP"/>
    <property type="match status" value="1"/>
</dbReference>
<dbReference type="PROSITE" id="PS50109">
    <property type="entry name" value="HIS_KIN"/>
    <property type="match status" value="1"/>
</dbReference>
<dbReference type="InterPro" id="IPR004358">
    <property type="entry name" value="Sig_transdc_His_kin-like_C"/>
</dbReference>
<feature type="domain" description="HAMP" evidence="12">
    <location>
        <begin position="157"/>
        <end position="209"/>
    </location>
</feature>
<keyword evidence="4" id="KW-1003">Cell membrane</keyword>
<keyword evidence="14" id="KW-1185">Reference proteome</keyword>
<name>A0ABW1XJC8_9ALTE</name>
<dbReference type="EMBL" id="JBHSUS010000001">
    <property type="protein sequence ID" value="MFC6439661.1"/>
    <property type="molecule type" value="Genomic_DNA"/>
</dbReference>
<evidence type="ECO:0000256" key="10">
    <source>
        <dbReference type="SAM" id="Phobius"/>
    </source>
</evidence>
<dbReference type="InterPro" id="IPR036890">
    <property type="entry name" value="HATPase_C_sf"/>
</dbReference>
<dbReference type="SUPFAM" id="SSF47384">
    <property type="entry name" value="Homodimeric domain of signal transducing histidine kinase"/>
    <property type="match status" value="1"/>
</dbReference>
<gene>
    <name evidence="13" type="ORF">ACFP85_05780</name>
</gene>
<evidence type="ECO:0000313" key="13">
    <source>
        <dbReference type="EMBL" id="MFC6439661.1"/>
    </source>
</evidence>
<evidence type="ECO:0000256" key="1">
    <source>
        <dbReference type="ARBA" id="ARBA00000085"/>
    </source>
</evidence>
<dbReference type="InterPro" id="IPR005467">
    <property type="entry name" value="His_kinase_dom"/>
</dbReference>
<keyword evidence="8" id="KW-0418">Kinase</keyword>
<evidence type="ECO:0000259" key="12">
    <source>
        <dbReference type="PROSITE" id="PS50885"/>
    </source>
</evidence>
<keyword evidence="7" id="KW-0547">Nucleotide-binding</keyword>
<comment type="subcellular location">
    <subcellularLocation>
        <location evidence="2">Cell membrane</location>
        <topology evidence="2">Multi-pass membrane protein</topology>
    </subcellularLocation>
</comment>
<evidence type="ECO:0000256" key="9">
    <source>
        <dbReference type="ARBA" id="ARBA00022840"/>
    </source>
</evidence>
<comment type="caution">
    <text evidence="13">The sequence shown here is derived from an EMBL/GenBank/DDBJ whole genome shotgun (WGS) entry which is preliminary data.</text>
</comment>
<dbReference type="EC" id="2.7.13.3" evidence="3"/>
<dbReference type="InterPro" id="IPR050980">
    <property type="entry name" value="2C_sensor_his_kinase"/>
</dbReference>
<evidence type="ECO:0000256" key="2">
    <source>
        <dbReference type="ARBA" id="ARBA00004651"/>
    </source>
</evidence>
<dbReference type="InterPro" id="IPR003594">
    <property type="entry name" value="HATPase_dom"/>
</dbReference>
<dbReference type="GO" id="GO:0005524">
    <property type="term" value="F:ATP binding"/>
    <property type="evidence" value="ECO:0007669"/>
    <property type="project" value="UniProtKB-KW"/>
</dbReference>
<keyword evidence="6" id="KW-0808">Transferase</keyword>
<sequence>MSLRTYLFALFAGLIALFSAVQLALLWLNEAQYQQQVADNARMLSQQVLNVAISNINSEQGVSVSRYEFSGAGGEAVTVNLTRSSAGAEPMKVHRLVEKLQQNVDQQLDNHFIEADDSFSWFSTDQNAQRAQLLSRVIWTIGLSALVALGIAFWSAHRFHRPFKDLSQGFAQLGDGNLGVQVTPSGVAEMRELMHRFNHTTERLTQLTKETQSLQAQAHLAEVGEISRGMAHALRSPLHVIGLSIERLASGECDIAQQEALKATVLSRIQAIDQQIAALLSINPGHSDRHEQVALKSLTDDLALELLAYPKKVSLAVHGTEGVVMQGDAAELRTVLHTLVVNAWEVSADGGQILIQAQQRDDQVSIMVIDHGGGVKPDIQAKLFEPHVSSKPEGAGMGLYIAKRIVSLFYQGELTLHNTDDGCCATLVLPLTRPL</sequence>
<keyword evidence="10" id="KW-1133">Transmembrane helix</keyword>
<dbReference type="CDD" id="cd00082">
    <property type="entry name" value="HisKA"/>
    <property type="match status" value="1"/>
</dbReference>
<keyword evidence="10" id="KW-0812">Transmembrane</keyword>
<dbReference type="Pfam" id="PF00672">
    <property type="entry name" value="HAMP"/>
    <property type="match status" value="1"/>
</dbReference>
<dbReference type="Pfam" id="PF02518">
    <property type="entry name" value="HATPase_c"/>
    <property type="match status" value="1"/>
</dbReference>
<feature type="transmembrane region" description="Helical" evidence="10">
    <location>
        <begin position="137"/>
        <end position="156"/>
    </location>
</feature>
<feature type="domain" description="Histidine kinase" evidence="11">
    <location>
        <begin position="229"/>
        <end position="433"/>
    </location>
</feature>
<reference evidence="14" key="1">
    <citation type="journal article" date="2019" name="Int. J. Syst. Evol. Microbiol.">
        <title>The Global Catalogue of Microorganisms (GCM) 10K type strain sequencing project: providing services to taxonomists for standard genome sequencing and annotation.</title>
        <authorList>
            <consortium name="The Broad Institute Genomics Platform"/>
            <consortium name="The Broad Institute Genome Sequencing Center for Infectious Disease"/>
            <person name="Wu L."/>
            <person name="Ma J."/>
        </authorList>
    </citation>
    <scope>NUCLEOTIDE SEQUENCE [LARGE SCALE GENOMIC DNA]</scope>
    <source>
        <strain evidence="14">CGMCC 1.16031</strain>
    </source>
</reference>
<dbReference type="Gene3D" id="3.30.565.10">
    <property type="entry name" value="Histidine kinase-like ATPase, C-terminal domain"/>
    <property type="match status" value="1"/>
</dbReference>
<dbReference type="PANTHER" id="PTHR44936">
    <property type="entry name" value="SENSOR PROTEIN CREC"/>
    <property type="match status" value="1"/>
</dbReference>
<accession>A0ABW1XJC8</accession>
<evidence type="ECO:0000256" key="5">
    <source>
        <dbReference type="ARBA" id="ARBA00022553"/>
    </source>
</evidence>
<dbReference type="PANTHER" id="PTHR44936:SF10">
    <property type="entry name" value="SENSOR PROTEIN RSTB"/>
    <property type="match status" value="1"/>
</dbReference>
<organism evidence="13 14">
    <name type="scientific">Pseudobowmanella zhangzhouensis</name>
    <dbReference type="NCBI Taxonomy" id="1537679"/>
    <lineage>
        <taxon>Bacteria</taxon>
        <taxon>Pseudomonadati</taxon>
        <taxon>Pseudomonadota</taxon>
        <taxon>Gammaproteobacteria</taxon>
        <taxon>Alteromonadales</taxon>
        <taxon>Alteromonadaceae</taxon>
    </lineage>
</organism>
<evidence type="ECO:0000256" key="4">
    <source>
        <dbReference type="ARBA" id="ARBA00022475"/>
    </source>
</evidence>
<evidence type="ECO:0000256" key="8">
    <source>
        <dbReference type="ARBA" id="ARBA00022777"/>
    </source>
</evidence>
<protein>
    <recommendedName>
        <fullName evidence="3">histidine kinase</fullName>
        <ecNumber evidence="3">2.7.13.3</ecNumber>
    </recommendedName>
</protein>
<dbReference type="InterPro" id="IPR003660">
    <property type="entry name" value="HAMP_dom"/>
</dbReference>
<dbReference type="CDD" id="cd06225">
    <property type="entry name" value="HAMP"/>
    <property type="match status" value="1"/>
</dbReference>
<evidence type="ECO:0000256" key="6">
    <source>
        <dbReference type="ARBA" id="ARBA00022679"/>
    </source>
</evidence>
<dbReference type="InterPro" id="IPR036097">
    <property type="entry name" value="HisK_dim/P_sf"/>
</dbReference>
<dbReference type="RefSeq" id="WP_131259820.1">
    <property type="nucleotide sequence ID" value="NZ_JBHSUS010000001.1"/>
</dbReference>
<evidence type="ECO:0000259" key="11">
    <source>
        <dbReference type="PROSITE" id="PS50109"/>
    </source>
</evidence>
<dbReference type="SMART" id="SM00304">
    <property type="entry name" value="HAMP"/>
    <property type="match status" value="1"/>
</dbReference>
<dbReference type="InterPro" id="IPR003661">
    <property type="entry name" value="HisK_dim/P_dom"/>
</dbReference>
<evidence type="ECO:0000256" key="3">
    <source>
        <dbReference type="ARBA" id="ARBA00012438"/>
    </source>
</evidence>
<keyword evidence="9 13" id="KW-0067">ATP-binding</keyword>
<dbReference type="SMART" id="SM00387">
    <property type="entry name" value="HATPase_c"/>
    <property type="match status" value="1"/>
</dbReference>
<comment type="catalytic activity">
    <reaction evidence="1">
        <text>ATP + protein L-histidine = ADP + protein N-phospho-L-histidine.</text>
        <dbReference type="EC" id="2.7.13.3"/>
    </reaction>
</comment>
<dbReference type="SUPFAM" id="SSF55874">
    <property type="entry name" value="ATPase domain of HSP90 chaperone/DNA topoisomerase II/histidine kinase"/>
    <property type="match status" value="1"/>
</dbReference>
<proteinExistence type="predicted"/>
<evidence type="ECO:0000256" key="7">
    <source>
        <dbReference type="ARBA" id="ARBA00022741"/>
    </source>
</evidence>
<keyword evidence="5" id="KW-0597">Phosphoprotein</keyword>
<keyword evidence="10" id="KW-0472">Membrane</keyword>
<dbReference type="Gene3D" id="1.10.287.130">
    <property type="match status" value="1"/>
</dbReference>
<dbReference type="PRINTS" id="PR00344">
    <property type="entry name" value="BCTRLSENSOR"/>
</dbReference>
<evidence type="ECO:0000313" key="14">
    <source>
        <dbReference type="Proteomes" id="UP001596364"/>
    </source>
</evidence>